<proteinExistence type="predicted"/>
<evidence type="ECO:0008006" key="3">
    <source>
        <dbReference type="Google" id="ProtNLM"/>
    </source>
</evidence>
<reference evidence="1 2" key="1">
    <citation type="journal article" date="2014" name="Int. J. Syst. Evol. Microbiol.">
        <title>Complete genome sequence of Corynebacterium casei LMG S-19264T (=DSM 44701T), isolated from a smear-ripened cheese.</title>
        <authorList>
            <consortium name="US DOE Joint Genome Institute (JGI-PGF)"/>
            <person name="Walter F."/>
            <person name="Albersmeier A."/>
            <person name="Kalinowski J."/>
            <person name="Ruckert C."/>
        </authorList>
    </citation>
    <scope>NUCLEOTIDE SEQUENCE [LARGE SCALE GENOMIC DNA]</scope>
    <source>
        <strain evidence="1 2">NBRC 112289</strain>
    </source>
</reference>
<sequence>MRTPEEQATATAIIALMRGVVYREKDELAWAALARHGGAVREHFDDIAVDVVIDEIEGYAFLASRAEEEGEEPLPRLVRRRTLTYHASVLAVLLRKRLAEFEANGGDGRLVLTVEQIADLFSVFVRESTNAAKIADRVVVTLKQLKELGFVHELRGQSDVWEVRRVIKAYVDAQTMGDFDAALSEYAASTPGDQE</sequence>
<dbReference type="EMBL" id="BSUL01000001">
    <property type="protein sequence ID" value="GMA28810.1"/>
    <property type="molecule type" value="Genomic_DNA"/>
</dbReference>
<name>A0AA37UG87_9MICO</name>
<gene>
    <name evidence="1" type="ORF">GCM10025874_20630</name>
</gene>
<dbReference type="AlphaFoldDB" id="A0AA37UG87"/>
<dbReference type="InterPro" id="IPR025449">
    <property type="entry name" value="JetB"/>
</dbReference>
<organism evidence="1 2">
    <name type="scientific">Arenivirga flava</name>
    <dbReference type="NCBI Taxonomy" id="1930060"/>
    <lineage>
        <taxon>Bacteria</taxon>
        <taxon>Bacillati</taxon>
        <taxon>Actinomycetota</taxon>
        <taxon>Actinomycetes</taxon>
        <taxon>Micrococcales</taxon>
        <taxon>Microbacteriaceae</taxon>
        <taxon>Arenivirga</taxon>
    </lineage>
</organism>
<dbReference type="Pfam" id="PF13835">
    <property type="entry name" value="DUF4194"/>
    <property type="match status" value="1"/>
</dbReference>
<comment type="caution">
    <text evidence="1">The sequence shown here is derived from an EMBL/GenBank/DDBJ whole genome shotgun (WGS) entry which is preliminary data.</text>
</comment>
<accession>A0AA37UG87</accession>
<dbReference type="Proteomes" id="UP001157160">
    <property type="component" value="Unassembled WGS sequence"/>
</dbReference>
<keyword evidence="2" id="KW-1185">Reference proteome</keyword>
<evidence type="ECO:0000313" key="1">
    <source>
        <dbReference type="EMBL" id="GMA28810.1"/>
    </source>
</evidence>
<evidence type="ECO:0000313" key="2">
    <source>
        <dbReference type="Proteomes" id="UP001157160"/>
    </source>
</evidence>
<protein>
    <recommendedName>
        <fullName evidence="3">DUF4194 domain-containing protein</fullName>
    </recommendedName>
</protein>
<dbReference type="RefSeq" id="WP_284232339.1">
    <property type="nucleotide sequence ID" value="NZ_BSUL01000001.1"/>
</dbReference>